<dbReference type="AlphaFoldDB" id="A0A4Y1R8Q1"/>
<feature type="domain" description="Serine aminopeptidase S33" evidence="5">
    <location>
        <begin position="238"/>
        <end position="425"/>
    </location>
</feature>
<dbReference type="CDD" id="cd07987">
    <property type="entry name" value="LPLAT_MGAT-like"/>
    <property type="match status" value="1"/>
</dbReference>
<proteinExistence type="inferred from homology"/>
<comment type="similarity">
    <text evidence="1">Belongs to the diacylglycerol acyltransferase family.</text>
</comment>
<dbReference type="SUPFAM" id="SSF53474">
    <property type="entry name" value="alpha/beta-Hydrolases"/>
    <property type="match status" value="1"/>
</dbReference>
<evidence type="ECO:0000256" key="1">
    <source>
        <dbReference type="ARBA" id="ARBA00005420"/>
    </source>
</evidence>
<protein>
    <submittedName>
        <fullName evidence="6">Esterase/lipase/thioesterase family protein</fullName>
    </submittedName>
</protein>
<keyword evidence="2" id="KW-0808">Transferase</keyword>
<gene>
    <name evidence="6" type="ORF">Prudu_010585</name>
</gene>
<organism evidence="6">
    <name type="scientific">Prunus dulcis</name>
    <name type="common">Almond</name>
    <name type="synonym">Amygdalus dulcis</name>
    <dbReference type="NCBI Taxonomy" id="3755"/>
    <lineage>
        <taxon>Eukaryota</taxon>
        <taxon>Viridiplantae</taxon>
        <taxon>Streptophyta</taxon>
        <taxon>Embryophyta</taxon>
        <taxon>Tracheophyta</taxon>
        <taxon>Spermatophyta</taxon>
        <taxon>Magnoliopsida</taxon>
        <taxon>eudicotyledons</taxon>
        <taxon>Gunneridae</taxon>
        <taxon>Pentapetalae</taxon>
        <taxon>rosids</taxon>
        <taxon>fabids</taxon>
        <taxon>Rosales</taxon>
        <taxon>Rosaceae</taxon>
        <taxon>Amygdaloideae</taxon>
        <taxon>Amygdaleae</taxon>
        <taxon>Prunus</taxon>
    </lineage>
</organism>
<evidence type="ECO:0000256" key="2">
    <source>
        <dbReference type="ARBA" id="ARBA00022679"/>
    </source>
</evidence>
<dbReference type="GO" id="GO:0004144">
    <property type="term" value="F:diacylglycerol O-acyltransferase activity"/>
    <property type="evidence" value="ECO:0007669"/>
    <property type="project" value="UniProtKB-ARBA"/>
</dbReference>
<dbReference type="InterPro" id="IPR007130">
    <property type="entry name" value="DAGAT"/>
</dbReference>
<dbReference type="PANTHER" id="PTHR22753:SF24">
    <property type="entry name" value="ESTERASE_LIPASE_THIOESTERASE FAMILY PROTEIN"/>
    <property type="match status" value="1"/>
</dbReference>
<feature type="non-terminal residue" evidence="6">
    <location>
        <position position="1"/>
    </location>
</feature>
<evidence type="ECO:0000256" key="4">
    <source>
        <dbReference type="SAM" id="MobiDB-lite"/>
    </source>
</evidence>
<reference evidence="6" key="1">
    <citation type="journal article" date="2019" name="Science">
        <title>Mutation of a bHLH transcription factor allowed almond domestication.</title>
        <authorList>
            <person name="Sanchez-Perez R."/>
            <person name="Pavan S."/>
            <person name="Mazzeo R."/>
            <person name="Moldovan C."/>
            <person name="Aiese Cigliano R."/>
            <person name="Del Cueto J."/>
            <person name="Ricciardi F."/>
            <person name="Lotti C."/>
            <person name="Ricciardi L."/>
            <person name="Dicenta F."/>
            <person name="Lopez-Marques R.L."/>
            <person name="Lindberg Moller B."/>
        </authorList>
    </citation>
    <scope>NUCLEOTIDE SEQUENCE</scope>
</reference>
<dbReference type="Pfam" id="PF03982">
    <property type="entry name" value="DAGAT"/>
    <property type="match status" value="1"/>
</dbReference>
<dbReference type="EMBL" id="AP019299">
    <property type="protein sequence ID" value="BBH00564.1"/>
    <property type="molecule type" value="Genomic_DNA"/>
</dbReference>
<dbReference type="InterPro" id="IPR022742">
    <property type="entry name" value="Hydrolase_4"/>
</dbReference>
<feature type="region of interest" description="Disordered" evidence="4">
    <location>
        <begin position="113"/>
        <end position="155"/>
    </location>
</feature>
<dbReference type="GO" id="GO:0019432">
    <property type="term" value="P:triglyceride biosynthetic process"/>
    <property type="evidence" value="ECO:0007669"/>
    <property type="project" value="UniProtKB-ARBA"/>
</dbReference>
<feature type="compositionally biased region" description="Acidic residues" evidence="4">
    <location>
        <begin position="143"/>
        <end position="155"/>
    </location>
</feature>
<dbReference type="Pfam" id="PF12146">
    <property type="entry name" value="Hydrolase_4"/>
    <property type="match status" value="1"/>
</dbReference>
<evidence type="ECO:0000259" key="5">
    <source>
        <dbReference type="Pfam" id="PF12146"/>
    </source>
</evidence>
<evidence type="ECO:0000256" key="3">
    <source>
        <dbReference type="ARBA" id="ARBA00023315"/>
    </source>
</evidence>
<dbReference type="GO" id="GO:0016020">
    <property type="term" value="C:membrane"/>
    <property type="evidence" value="ECO:0007669"/>
    <property type="project" value="TreeGrafter"/>
</dbReference>
<keyword evidence="3" id="KW-0012">Acyltransferase</keyword>
<dbReference type="InterPro" id="IPR029058">
    <property type="entry name" value="AB_hydrolase_fold"/>
</dbReference>
<evidence type="ECO:0000313" key="6">
    <source>
        <dbReference type="EMBL" id="BBH00564.1"/>
    </source>
</evidence>
<dbReference type="Gene3D" id="3.40.50.1820">
    <property type="entry name" value="alpha/beta hydrolase"/>
    <property type="match status" value="1"/>
</dbReference>
<name>A0A4Y1R8Q1_PRUDU</name>
<accession>A0A4Y1R8Q1</accession>
<dbReference type="PANTHER" id="PTHR22753">
    <property type="entry name" value="TRANSMEMBRANE PROTEIN 68"/>
    <property type="match status" value="1"/>
</dbReference>
<sequence>AYSFCEMFLGQAKGHSNATRFICSANHFHQPFKSINTATSHPPASSQLNISVPLLLPWPPPEFVFSQPLALRYPSRIHVIIIIIRKSKFNPISVPSRRLAAVSADHTPTILTTVNNQTGGSSGKEAHTTTTSAAAEKRWPGQEDQEELDAEEEEQERLSLTDYFEQAKEFVTSNGGGAGPPRWFSPYTTAGPAWTIRLCFSFCLELMALDLGYKTSTQAWKVGNLVKLVERTIRSEHHHSPNRPIYLVGESLGACLALSVAALNPDIDLVLILANPATSFSKSQLQPIIPVLQVIPDSLPISLPHILSSMTGVLVANLEKGLGLPLPQTVEKLSRDLAASTTYLSVLADILPRETLLWKLQMIRSASPYANSRLHAVKAQTLILSSGKDQLLPSQEEGERLQRTIANCEIRMFENSGHFLFSEDDFDLVTVIKGTGFYRHSRHRDYVSDYIPPTRSEVKNVVDSNRWLSIATSPVMLSTLADGKIVRSLAGVPSEGPVLFVGYHMLLGFELAPMVTQMFVERNIHLRGIAHPMMFVKLREGKLPDISNYDTLRVMGAVPVSGSNFYKLLSSKCHVLLYPGGVREALHRKGEEYKLFWPEQSEFVRMAARFGAKIVPFGAVGEDDIADLVLDYEDQMKIPFLKGFIEEITDEAAKVRVGHDGEVGNQDVHFPGIIPKVPGRFYYYFGKPIETQGRKQELRDREKAHQVYLEVKSEVEKCLAYLREKRENDPYRSIFSRLQYQATHGFSSQVEIPTFEL</sequence>